<comment type="caution">
    <text evidence="2">The sequence shown here is derived from an EMBL/GenBank/DDBJ whole genome shotgun (WGS) entry which is preliminary data.</text>
</comment>
<feature type="region of interest" description="Disordered" evidence="1">
    <location>
        <begin position="1"/>
        <end position="29"/>
    </location>
</feature>
<dbReference type="Proteomes" id="UP000627369">
    <property type="component" value="Unassembled WGS sequence"/>
</dbReference>
<evidence type="ECO:0000313" key="3">
    <source>
        <dbReference type="Proteomes" id="UP000627369"/>
    </source>
</evidence>
<keyword evidence="3" id="KW-1185">Reference proteome</keyword>
<dbReference type="AlphaFoldDB" id="A0A919FXE1"/>
<accession>A0A919FXE1</accession>
<protein>
    <submittedName>
        <fullName evidence="2">Uncharacterized protein</fullName>
    </submittedName>
</protein>
<reference evidence="2" key="2">
    <citation type="submission" date="2020-09" db="EMBL/GenBank/DDBJ databases">
        <authorList>
            <person name="Sun Q."/>
            <person name="Zhou Y."/>
        </authorList>
    </citation>
    <scope>NUCLEOTIDE SEQUENCE</scope>
    <source>
        <strain evidence="2">CGMCC 4.7398</strain>
    </source>
</reference>
<feature type="region of interest" description="Disordered" evidence="1">
    <location>
        <begin position="59"/>
        <end position="88"/>
    </location>
</feature>
<reference evidence="2" key="1">
    <citation type="journal article" date="2014" name="Int. J. Syst. Evol. Microbiol.">
        <title>Complete genome sequence of Corynebacterium casei LMG S-19264T (=DSM 44701T), isolated from a smear-ripened cheese.</title>
        <authorList>
            <consortium name="US DOE Joint Genome Institute (JGI-PGF)"/>
            <person name="Walter F."/>
            <person name="Albersmeier A."/>
            <person name="Kalinowski J."/>
            <person name="Ruckert C."/>
        </authorList>
    </citation>
    <scope>NUCLEOTIDE SEQUENCE</scope>
    <source>
        <strain evidence="2">CGMCC 4.7398</strain>
    </source>
</reference>
<evidence type="ECO:0000313" key="2">
    <source>
        <dbReference type="EMBL" id="GHH74150.1"/>
    </source>
</evidence>
<proteinExistence type="predicted"/>
<feature type="compositionally biased region" description="Basic residues" evidence="1">
    <location>
        <begin position="16"/>
        <end position="25"/>
    </location>
</feature>
<evidence type="ECO:0000256" key="1">
    <source>
        <dbReference type="SAM" id="MobiDB-lite"/>
    </source>
</evidence>
<gene>
    <name evidence="2" type="ORF">GCM10017772_27140</name>
</gene>
<sequence length="88" mass="9975">MGRHLLSLPHPPRYSTFHHRTRKKHGENYPPALNAQVKEVKSGWREFVSRVAWNVALPGPRRRSGKRPDLAAGENGRKKQVLGCVETA</sequence>
<dbReference type="EMBL" id="BNAS01000004">
    <property type="protein sequence ID" value="GHH74150.1"/>
    <property type="molecule type" value="Genomic_DNA"/>
</dbReference>
<name>A0A919FXE1_9MICO</name>
<organism evidence="2 3">
    <name type="scientific">Promicromonospora soli</name>
    <dbReference type="NCBI Taxonomy" id="2035533"/>
    <lineage>
        <taxon>Bacteria</taxon>
        <taxon>Bacillati</taxon>
        <taxon>Actinomycetota</taxon>
        <taxon>Actinomycetes</taxon>
        <taxon>Micrococcales</taxon>
        <taxon>Promicromonosporaceae</taxon>
        <taxon>Promicromonospora</taxon>
    </lineage>
</organism>